<proteinExistence type="predicted"/>
<organism evidence="1 2">
    <name type="scientific">Ligilactobacillus saerimneri</name>
    <dbReference type="NCBI Taxonomy" id="228229"/>
    <lineage>
        <taxon>Bacteria</taxon>
        <taxon>Bacillati</taxon>
        <taxon>Bacillota</taxon>
        <taxon>Bacilli</taxon>
        <taxon>Lactobacillales</taxon>
        <taxon>Lactobacillaceae</taxon>
        <taxon>Ligilactobacillus</taxon>
    </lineage>
</organism>
<protein>
    <submittedName>
        <fullName evidence="1">Phage terminase small subunit P27 family</fullName>
    </submittedName>
</protein>
<name>A0A7H9EJG0_9LACO</name>
<dbReference type="RefSeq" id="WP_180849550.1">
    <property type="nucleotide sequence ID" value="NZ_CP047418.1"/>
</dbReference>
<accession>A0A7H9EJG0</accession>
<dbReference type="KEGG" id="lsw:GTO87_03645"/>
<dbReference type="Pfam" id="PF05119">
    <property type="entry name" value="Terminase_4"/>
    <property type="match status" value="1"/>
</dbReference>
<reference evidence="1 2" key="1">
    <citation type="submission" date="2020-01" db="EMBL/GenBank/DDBJ databases">
        <title>Complete and circular genome sequences of six lactobacillus isolates from horses.</title>
        <authorList>
            <person name="Hassan H.M."/>
        </authorList>
    </citation>
    <scope>NUCLEOTIDE SEQUENCE [LARGE SCALE GENOMIC DNA]</scope>
    <source>
        <strain evidence="1 2">1A</strain>
    </source>
</reference>
<evidence type="ECO:0000313" key="2">
    <source>
        <dbReference type="Proteomes" id="UP000510886"/>
    </source>
</evidence>
<dbReference type="AlphaFoldDB" id="A0A7H9EJG0"/>
<sequence length="154" mass="17343">MTKKEFYKQNDGELSRTPPDHLSTLAKACWRKIVPFLESTKRVKRIDSGLVEMYCINYEIFRKAYEDISENGIQTAMYKTLQDQMGQKIGRDFVGYKKNPAVGVMKDAVTQLNSIGVQLGLTPKGRQELKEIAADGDDKQSVAKGVAKFFGKDV</sequence>
<gene>
    <name evidence="1" type="ORF">GTO87_03645</name>
</gene>
<dbReference type="EMBL" id="CP047418">
    <property type="protein sequence ID" value="QLL77774.1"/>
    <property type="molecule type" value="Genomic_DNA"/>
</dbReference>
<dbReference type="NCBIfam" id="TIGR01558">
    <property type="entry name" value="sm_term_P27"/>
    <property type="match status" value="1"/>
</dbReference>
<evidence type="ECO:0000313" key="1">
    <source>
        <dbReference type="EMBL" id="QLL77774.1"/>
    </source>
</evidence>
<dbReference type="InterPro" id="IPR006448">
    <property type="entry name" value="Phage_term_ssu_P27"/>
</dbReference>
<dbReference type="Proteomes" id="UP000510886">
    <property type="component" value="Chromosome"/>
</dbReference>